<dbReference type="InParanoid" id="K3Z1S2"/>
<accession>K3Z1S2</accession>
<protein>
    <submittedName>
        <fullName evidence="1">Uncharacterized protein</fullName>
    </submittedName>
</protein>
<evidence type="ECO:0000313" key="1">
    <source>
        <dbReference type="EnsemblPlants" id="KQL29943"/>
    </source>
</evidence>
<dbReference type="Proteomes" id="UP000004995">
    <property type="component" value="Unassembled WGS sequence"/>
</dbReference>
<organism evidence="1 2">
    <name type="scientific">Setaria italica</name>
    <name type="common">Foxtail millet</name>
    <name type="synonym">Panicum italicum</name>
    <dbReference type="NCBI Taxonomy" id="4555"/>
    <lineage>
        <taxon>Eukaryota</taxon>
        <taxon>Viridiplantae</taxon>
        <taxon>Streptophyta</taxon>
        <taxon>Embryophyta</taxon>
        <taxon>Tracheophyta</taxon>
        <taxon>Spermatophyta</taxon>
        <taxon>Magnoliopsida</taxon>
        <taxon>Liliopsida</taxon>
        <taxon>Poales</taxon>
        <taxon>Poaceae</taxon>
        <taxon>PACMAD clade</taxon>
        <taxon>Panicoideae</taxon>
        <taxon>Panicodae</taxon>
        <taxon>Paniceae</taxon>
        <taxon>Cenchrinae</taxon>
        <taxon>Setaria</taxon>
    </lineage>
</organism>
<dbReference type="HOGENOM" id="CLU_3411190_0_0_1"/>
<proteinExistence type="predicted"/>
<reference evidence="2" key="1">
    <citation type="journal article" date="2012" name="Nat. Biotechnol.">
        <title>Reference genome sequence of the model plant Setaria.</title>
        <authorList>
            <person name="Bennetzen J.L."/>
            <person name="Schmutz J."/>
            <person name="Wang H."/>
            <person name="Percifield R."/>
            <person name="Hawkins J."/>
            <person name="Pontaroli A.C."/>
            <person name="Estep M."/>
            <person name="Feng L."/>
            <person name="Vaughn J.N."/>
            <person name="Grimwood J."/>
            <person name="Jenkins J."/>
            <person name="Barry K."/>
            <person name="Lindquist E."/>
            <person name="Hellsten U."/>
            <person name="Deshpande S."/>
            <person name="Wang X."/>
            <person name="Wu X."/>
            <person name="Mitros T."/>
            <person name="Triplett J."/>
            <person name="Yang X."/>
            <person name="Ye C.Y."/>
            <person name="Mauro-Herrera M."/>
            <person name="Wang L."/>
            <person name="Li P."/>
            <person name="Sharma M."/>
            <person name="Sharma R."/>
            <person name="Ronald P.C."/>
            <person name="Panaud O."/>
            <person name="Kellogg E.A."/>
            <person name="Brutnell T.P."/>
            <person name="Doust A.N."/>
            <person name="Tuskan G.A."/>
            <person name="Rokhsar D."/>
            <person name="Devos K.M."/>
        </authorList>
    </citation>
    <scope>NUCLEOTIDE SEQUENCE [LARGE SCALE GENOMIC DNA]</scope>
    <source>
        <strain evidence="2">cv. Yugu1</strain>
    </source>
</reference>
<dbReference type="EMBL" id="AGNK02000377">
    <property type="status" value="NOT_ANNOTATED_CDS"/>
    <property type="molecule type" value="Genomic_DNA"/>
</dbReference>
<reference evidence="1" key="2">
    <citation type="submission" date="2018-08" db="UniProtKB">
        <authorList>
            <consortium name="EnsemblPlants"/>
        </authorList>
    </citation>
    <scope>IDENTIFICATION</scope>
    <source>
        <strain evidence="1">Yugu1</strain>
    </source>
</reference>
<sequence length="29" mass="3307">MQTTRLIMREVALISTLLLAISLELDKFS</sequence>
<dbReference type="Gramene" id="KQL29943">
    <property type="protein sequence ID" value="KQL29943"/>
    <property type="gene ID" value="SETIT_020490mg"/>
</dbReference>
<evidence type="ECO:0000313" key="2">
    <source>
        <dbReference type="Proteomes" id="UP000004995"/>
    </source>
</evidence>
<keyword evidence="2" id="KW-1185">Reference proteome</keyword>
<dbReference type="EnsemblPlants" id="KQL29943">
    <property type="protein sequence ID" value="KQL29943"/>
    <property type="gene ID" value="SETIT_020490mg"/>
</dbReference>
<name>K3Z1S2_SETIT</name>
<dbReference type="AlphaFoldDB" id="K3Z1S2"/>